<dbReference type="PANTHER" id="PTHR16288">
    <property type="entry name" value="WD40 REPEAT PROTEIN 4"/>
    <property type="match status" value="1"/>
</dbReference>
<comment type="function">
    <text evidence="6">Required for the formation of N(7)-methylguanine at position 46 (m7G46) in tRNA. In the complex, it is required to stabilize and induce conformational changes of the catalytic subunit.</text>
</comment>
<keyword evidence="4 6" id="KW-0677">Repeat</keyword>
<dbReference type="HAMAP" id="MF_03056">
    <property type="entry name" value="TRM82"/>
    <property type="match status" value="1"/>
</dbReference>
<evidence type="ECO:0000313" key="7">
    <source>
        <dbReference type="EMBL" id="KTW29273.1"/>
    </source>
</evidence>
<accession>A0A0W4ZLL9</accession>
<keyword evidence="5 6" id="KW-0539">Nucleus</keyword>
<organism evidence="7 8">
    <name type="scientific">Pneumocystis carinii (strain B80)</name>
    <name type="common">Rat pneumocystis pneumonia agent</name>
    <name type="synonym">Pneumocystis carinii f. sp. carinii</name>
    <dbReference type="NCBI Taxonomy" id="1408658"/>
    <lineage>
        <taxon>Eukaryota</taxon>
        <taxon>Fungi</taxon>
        <taxon>Dikarya</taxon>
        <taxon>Ascomycota</taxon>
        <taxon>Taphrinomycotina</taxon>
        <taxon>Pneumocystomycetes</taxon>
        <taxon>Pneumocystaceae</taxon>
        <taxon>Pneumocystis</taxon>
    </lineage>
</organism>
<dbReference type="Proteomes" id="UP000054454">
    <property type="component" value="Unassembled WGS sequence"/>
</dbReference>
<evidence type="ECO:0000256" key="6">
    <source>
        <dbReference type="HAMAP-Rule" id="MF_03056"/>
    </source>
</evidence>
<comment type="pathway">
    <text evidence="6">tRNA modification; N(7)-methylguanine-tRNA biosynthesis.</text>
</comment>
<dbReference type="UniPathway" id="UPA00989"/>
<dbReference type="InterPro" id="IPR036322">
    <property type="entry name" value="WD40_repeat_dom_sf"/>
</dbReference>
<dbReference type="VEuPathDB" id="FungiDB:T552_01228"/>
<proteinExistence type="inferred from homology"/>
<dbReference type="Gene3D" id="2.130.10.10">
    <property type="entry name" value="YVTN repeat-like/Quinoprotein amine dehydrogenase"/>
    <property type="match status" value="1"/>
</dbReference>
<comment type="caution">
    <text evidence="7">The sequence shown here is derived from an EMBL/GenBank/DDBJ whole genome shotgun (WGS) entry which is preliminary data.</text>
</comment>
<dbReference type="RefSeq" id="XP_018226466.1">
    <property type="nucleotide sequence ID" value="XM_018369817.1"/>
</dbReference>
<evidence type="ECO:0000313" key="8">
    <source>
        <dbReference type="Proteomes" id="UP000054454"/>
    </source>
</evidence>
<name>A0A0W4ZLL9_PNEC8</name>
<dbReference type="AlphaFoldDB" id="A0A0W4ZLL9"/>
<sequence length="349" mass="39548">MRHPIQLILGNTSKEEIYIGVGAKVYVLDSKTGKKLANWEAPEINNVQLKKSCINVIQCMNFSREKGLLFVSGNDKLLRILNISEGLKVQNEIRCNKRPCVIAVVEKLSKIFVGDKFGDVYSFLFEEESVVEKNTGPVPANLVLGHVSMITDMIVTNECDYLITSDRDEHIKISCLPKCVVIKGYCLGHEEFVSKLCILSWKPDILISGGGDAYLFVWNWRNQELLSKIDLINLFYEKDGGKYVLDKEKIAIIGIQEIPARKEIAIIIQKIQLLFIFGDLSLEKPTLKMIEPLPGDPLSITLDKNNILWISLDNSTDYNIPFVYLYPKNEDFEKIIQEVDKAISMEGNT</sequence>
<dbReference type="InterPro" id="IPR015943">
    <property type="entry name" value="WD40/YVTN_repeat-like_dom_sf"/>
</dbReference>
<dbReference type="InterPro" id="IPR028884">
    <property type="entry name" value="Trm82"/>
</dbReference>
<dbReference type="GO" id="GO:0106004">
    <property type="term" value="P:tRNA (guanine-N7)-methylation"/>
    <property type="evidence" value="ECO:0007669"/>
    <property type="project" value="UniProtKB-UniRule"/>
</dbReference>
<dbReference type="SUPFAM" id="SSF50978">
    <property type="entry name" value="WD40 repeat-like"/>
    <property type="match status" value="1"/>
</dbReference>
<dbReference type="GeneID" id="28936019"/>
<keyword evidence="8" id="KW-1185">Reference proteome</keyword>
<dbReference type="PANTHER" id="PTHR16288:SF0">
    <property type="entry name" value="TRNA (GUANINE-N(7)-)-METHYLTRANSFERASE NON-CATALYTIC SUBUNIT WDR4"/>
    <property type="match status" value="1"/>
</dbReference>
<dbReference type="GO" id="GO:0043527">
    <property type="term" value="C:tRNA methyltransferase complex"/>
    <property type="evidence" value="ECO:0007669"/>
    <property type="project" value="TreeGrafter"/>
</dbReference>
<dbReference type="GO" id="GO:0005829">
    <property type="term" value="C:cytosol"/>
    <property type="evidence" value="ECO:0007669"/>
    <property type="project" value="TreeGrafter"/>
</dbReference>
<evidence type="ECO:0000256" key="1">
    <source>
        <dbReference type="ARBA" id="ARBA00004123"/>
    </source>
</evidence>
<dbReference type="GO" id="GO:0005634">
    <property type="term" value="C:nucleus"/>
    <property type="evidence" value="ECO:0007669"/>
    <property type="project" value="UniProtKB-SubCell"/>
</dbReference>
<evidence type="ECO:0000256" key="4">
    <source>
        <dbReference type="ARBA" id="ARBA00022737"/>
    </source>
</evidence>
<dbReference type="InterPro" id="IPR001680">
    <property type="entry name" value="WD40_rpt"/>
</dbReference>
<keyword evidence="3 6" id="KW-0819">tRNA processing</keyword>
<dbReference type="SMART" id="SM00320">
    <property type="entry name" value="WD40"/>
    <property type="match status" value="3"/>
</dbReference>
<gene>
    <name evidence="7" type="ORF">T552_01228</name>
</gene>
<protein>
    <submittedName>
        <fullName evidence="7">Uncharacterized protein</fullName>
    </submittedName>
</protein>
<comment type="similarity">
    <text evidence="6">Belongs to the WD repeat TRM82 family.</text>
</comment>
<evidence type="ECO:0000256" key="2">
    <source>
        <dbReference type="ARBA" id="ARBA00022574"/>
    </source>
</evidence>
<dbReference type="EMBL" id="LFVZ01000005">
    <property type="protein sequence ID" value="KTW29273.1"/>
    <property type="molecule type" value="Genomic_DNA"/>
</dbReference>
<comment type="subcellular location">
    <subcellularLocation>
        <location evidence="1 6">Nucleus</location>
    </subcellularLocation>
</comment>
<evidence type="ECO:0000256" key="3">
    <source>
        <dbReference type="ARBA" id="ARBA00022694"/>
    </source>
</evidence>
<dbReference type="OrthoDB" id="339900at2759"/>
<evidence type="ECO:0000256" key="5">
    <source>
        <dbReference type="ARBA" id="ARBA00023242"/>
    </source>
</evidence>
<keyword evidence="2 6" id="KW-0853">WD repeat</keyword>
<reference evidence="8" key="1">
    <citation type="journal article" date="2016" name="Nat. Commun.">
        <title>Genome analysis of three Pneumocystis species reveals adaptation mechanisms to life exclusively in mammalian hosts.</title>
        <authorList>
            <person name="Ma L."/>
            <person name="Chen Z."/>
            <person name="Huang D.W."/>
            <person name="Kutty G."/>
            <person name="Ishihara M."/>
            <person name="Wang H."/>
            <person name="Abouelleil A."/>
            <person name="Bishop L."/>
            <person name="Davey E."/>
            <person name="Deng R."/>
            <person name="Deng X."/>
            <person name="Fan L."/>
            <person name="Fantoni G."/>
            <person name="Fitzgerald M."/>
            <person name="Gogineni E."/>
            <person name="Goldberg J.M."/>
            <person name="Handley G."/>
            <person name="Hu X."/>
            <person name="Huber C."/>
            <person name="Jiao X."/>
            <person name="Jones K."/>
            <person name="Levin J.Z."/>
            <person name="Liu Y."/>
            <person name="Macdonald P."/>
            <person name="Melnikov A."/>
            <person name="Raley C."/>
            <person name="Sassi M."/>
            <person name="Sherman B.T."/>
            <person name="Song X."/>
            <person name="Sykes S."/>
            <person name="Tran B."/>
            <person name="Walsh L."/>
            <person name="Xia Y."/>
            <person name="Yang J."/>
            <person name="Young S."/>
            <person name="Zeng Q."/>
            <person name="Zheng X."/>
            <person name="Stephens R."/>
            <person name="Nusbaum C."/>
            <person name="Birren B.W."/>
            <person name="Azadi P."/>
            <person name="Lempicki R.A."/>
            <person name="Cuomo C.A."/>
            <person name="Kovacs J.A."/>
        </authorList>
    </citation>
    <scope>NUCLEOTIDE SEQUENCE [LARGE SCALE GENOMIC DNA]</scope>
    <source>
        <strain evidence="8">B80</strain>
    </source>
</reference>